<protein>
    <submittedName>
        <fullName evidence="3">FA core complex associated protein 20</fullName>
    </submittedName>
    <submittedName>
        <fullName evidence="5 6">Fanconi anemia core complex-associated protein 20</fullName>
    </submittedName>
</protein>
<dbReference type="AGR" id="Xenbase:XB-GENE-22068398"/>
<dbReference type="PROSITE" id="PS51906">
    <property type="entry name" value="ZF_UBZ2"/>
    <property type="match status" value="1"/>
</dbReference>
<dbReference type="GeneID" id="101733463"/>
<dbReference type="GO" id="GO:0043240">
    <property type="term" value="C:Fanconi anaemia nuclear complex"/>
    <property type="evidence" value="ECO:0000318"/>
    <property type="project" value="GO_Central"/>
</dbReference>
<dbReference type="InterPro" id="IPR031490">
    <property type="entry name" value="UBZ2_FAAP20"/>
</dbReference>
<organism evidence="3">
    <name type="scientific">Xenopus tropicalis</name>
    <name type="common">Western clawed frog</name>
    <name type="synonym">Silurana tropicalis</name>
    <dbReference type="NCBI Taxonomy" id="8364"/>
    <lineage>
        <taxon>Eukaryota</taxon>
        <taxon>Metazoa</taxon>
        <taxon>Chordata</taxon>
        <taxon>Craniata</taxon>
        <taxon>Vertebrata</taxon>
        <taxon>Euteleostomi</taxon>
        <taxon>Amphibia</taxon>
        <taxon>Batrachia</taxon>
        <taxon>Anura</taxon>
        <taxon>Pipoidea</taxon>
        <taxon>Pipidae</taxon>
        <taxon>Xenopodinae</taxon>
        <taxon>Xenopus</taxon>
        <taxon>Silurana</taxon>
    </lineage>
</organism>
<dbReference type="AlphaFoldDB" id="A0A6I8SKT5"/>
<keyword evidence="4" id="KW-1185">Reference proteome</keyword>
<feature type="region of interest" description="Disordered" evidence="1">
    <location>
        <begin position="1"/>
        <end position="37"/>
    </location>
</feature>
<evidence type="ECO:0000256" key="1">
    <source>
        <dbReference type="SAM" id="MobiDB-lite"/>
    </source>
</evidence>
<name>A0A6I8SKT5_XENTR</name>
<dbReference type="Ensembl" id="ENSXETT00000100042">
    <property type="protein sequence ID" value="ENSXETP00000098107"/>
    <property type="gene ID" value="ENSXETG00000036444"/>
</dbReference>
<reference evidence="5 6" key="3">
    <citation type="submission" date="2025-04" db="UniProtKB">
        <authorList>
            <consortium name="RefSeq"/>
        </authorList>
    </citation>
    <scope>IDENTIFICATION</scope>
    <source>
        <strain evidence="5 6">Nigerian</strain>
        <tissue evidence="5 6">Liver and blood</tissue>
    </source>
</reference>
<reference evidence="3" key="2">
    <citation type="submission" date="2020-05" db="UniProtKB">
        <authorList>
            <consortium name="Ensembl"/>
        </authorList>
    </citation>
    <scope>IDENTIFICATION</scope>
</reference>
<feature type="compositionally biased region" description="Low complexity" evidence="1">
    <location>
        <begin position="17"/>
        <end position="28"/>
    </location>
</feature>
<evidence type="ECO:0000259" key="2">
    <source>
        <dbReference type="PROSITE" id="PS51906"/>
    </source>
</evidence>
<dbReference type="RefSeq" id="XP_004916210.1">
    <property type="nucleotide sequence ID" value="XM_004916153.4"/>
</dbReference>
<accession>A0A6I8SKT5</accession>
<evidence type="ECO:0000313" key="4">
    <source>
        <dbReference type="Proteomes" id="UP000008143"/>
    </source>
</evidence>
<evidence type="ECO:0000313" key="3">
    <source>
        <dbReference type="Ensembl" id="ENSXETP00000098107"/>
    </source>
</evidence>
<dbReference type="InterPro" id="IPR052689">
    <property type="entry name" value="FA_core_complex_assoc"/>
</dbReference>
<dbReference type="Reactome" id="R-XTR-9833482">
    <property type="pathway name" value="PKR-mediated signaling"/>
</dbReference>
<dbReference type="Proteomes" id="UP000008143">
    <property type="component" value="Chromosome 7"/>
</dbReference>
<dbReference type="RefSeq" id="XP_004916209.2">
    <property type="nucleotide sequence ID" value="XM_004916152.4"/>
</dbReference>
<dbReference type="GO" id="GO:0043130">
    <property type="term" value="F:ubiquitin binding"/>
    <property type="evidence" value="ECO:0007669"/>
    <property type="project" value="InterPro"/>
</dbReference>
<dbReference type="Pfam" id="PF15751">
    <property type="entry name" value="FANCA_interact"/>
    <property type="match status" value="1"/>
</dbReference>
<evidence type="ECO:0000313" key="7">
    <source>
        <dbReference type="Xenbase" id="XB-GENE-22068398"/>
    </source>
</evidence>
<feature type="domain" description="UBZ2-type" evidence="2">
    <location>
        <begin position="253"/>
        <end position="289"/>
    </location>
</feature>
<dbReference type="KEGG" id="xtr:101733463"/>
<dbReference type="PANTHER" id="PTHR37862:SF1">
    <property type="entry name" value="FANCONI ANEMIA CORE COMPLEX-ASSOCIATED PROTEIN 20"/>
    <property type="match status" value="1"/>
</dbReference>
<dbReference type="GeneTree" id="ENSGT00950000185199"/>
<gene>
    <name evidence="3 5 6 7" type="primary">faap20</name>
</gene>
<dbReference type="CTD" id="199990"/>
<dbReference type="OMA" id="SWFEKED"/>
<dbReference type="OrthoDB" id="10063431at2759"/>
<sequence length="289" mass="32014">MSEERAVKLKLKRRKGSAAQEPQASESSHLPPAASTVRKIPGNSWLSEIDLTATEQTWKQVLNATFTDVQSVGWDAVPGLPAFNRKITDTRPNGTAEPEVFKAGEQRFEWFPFPTGSPQHITEHRDSMQESSAEGTITAEEQERLLGTTDRGIVPAAEDRNNQLKEGTVPNVLLVQAKHRPNNRAEQKLQTGNMYSPPKPTVDERSHLAQAPEAAEKRDQENMQTHDSLRHDLCSPIAPRESANTSSANTGALENCPMCLKPFSMRLSQLDIDSHLAQCLSETAVDVMW</sequence>
<proteinExistence type="predicted"/>
<dbReference type="Xenbase" id="XB-GENE-22068398">
    <property type="gene designation" value="faap20"/>
</dbReference>
<dbReference type="Pfam" id="PF15750">
    <property type="entry name" value="UBZ_FAAP20"/>
    <property type="match status" value="1"/>
</dbReference>
<feature type="region of interest" description="Disordered" evidence="1">
    <location>
        <begin position="180"/>
        <end position="226"/>
    </location>
</feature>
<reference evidence="3" key="1">
    <citation type="journal article" date="2010" name="Science">
        <title>The genome of the Western clawed frog Xenopus tropicalis.</title>
        <authorList>
            <person name="Hellsten U."/>
            <person name="Harland R.M."/>
            <person name="Gilchrist M.J."/>
            <person name="Hendrix D."/>
            <person name="Jurka J."/>
            <person name="Kapitonov V."/>
            <person name="Ovcharenko I."/>
            <person name="Putnam N.H."/>
            <person name="Shu S."/>
            <person name="Taher L."/>
            <person name="Blitz I.L."/>
            <person name="Blumberg B."/>
            <person name="Dichmann D.S."/>
            <person name="Dubchak I."/>
            <person name="Amaya E."/>
            <person name="Detter J.C."/>
            <person name="Fletcher R."/>
            <person name="Gerhard D.S."/>
            <person name="Goodstein D."/>
            <person name="Graves T."/>
            <person name="Grigoriev I.V."/>
            <person name="Grimwood J."/>
            <person name="Kawashima T."/>
            <person name="Lindquist E."/>
            <person name="Lucas S.M."/>
            <person name="Mead P.E."/>
            <person name="Mitros T."/>
            <person name="Ogino H."/>
            <person name="Ohta Y."/>
            <person name="Poliakov A.V."/>
            <person name="Pollet N."/>
            <person name="Robert J."/>
            <person name="Salamov A."/>
            <person name="Sater A.K."/>
            <person name="Schmutz J."/>
            <person name="Terry A."/>
            <person name="Vize P.D."/>
            <person name="Warren W.C."/>
            <person name="Wells D."/>
            <person name="Wills A."/>
            <person name="Wilson R.K."/>
            <person name="Zimmerman L.B."/>
            <person name="Zorn A.M."/>
            <person name="Grainger R."/>
            <person name="Grammer T."/>
            <person name="Khokha M.K."/>
            <person name="Richardson P.M."/>
            <person name="Rokhsar D.S."/>
        </authorList>
    </citation>
    <scope>NUCLEOTIDE SEQUENCE [LARGE SCALE GENOMIC DNA]</scope>
    <source>
        <strain evidence="3">Nigerian</strain>
    </source>
</reference>
<evidence type="ECO:0000313" key="6">
    <source>
        <dbReference type="RefSeq" id="XP_004916210.1"/>
    </source>
</evidence>
<dbReference type="PANTHER" id="PTHR37862">
    <property type="entry name" value="FANCONI ANEMIA CORE COMPLEX-ASSOCIATED PROTEIN 20"/>
    <property type="match status" value="1"/>
</dbReference>
<dbReference type="Bgee" id="ENSXETG00000036444">
    <property type="expression patterns" value="Expressed in testis and 12 other cell types or tissues"/>
</dbReference>
<evidence type="ECO:0000313" key="5">
    <source>
        <dbReference type="RefSeq" id="XP_004916209.2"/>
    </source>
</evidence>
<dbReference type="InterPro" id="IPR031491">
    <property type="entry name" value="FANCA_interact"/>
</dbReference>